<comment type="caution">
    <text evidence="6">The sequence shown here is derived from an EMBL/GenBank/DDBJ whole genome shotgun (WGS) entry which is preliminary data.</text>
</comment>
<evidence type="ECO:0000256" key="1">
    <source>
        <dbReference type="ARBA" id="ARBA00023015"/>
    </source>
</evidence>
<evidence type="ECO:0000256" key="4">
    <source>
        <dbReference type="SAM" id="MobiDB-lite"/>
    </source>
</evidence>
<organism evidence="6 7">
    <name type="scientific">Candidatus Avisuccinivibrio stercorigallinarum</name>
    <dbReference type="NCBI Taxonomy" id="2840704"/>
    <lineage>
        <taxon>Bacteria</taxon>
        <taxon>Pseudomonadati</taxon>
        <taxon>Pseudomonadota</taxon>
        <taxon>Gammaproteobacteria</taxon>
        <taxon>Aeromonadales</taxon>
        <taxon>Succinivibrionaceae</taxon>
        <taxon>Succinivibrionaceae incertae sedis</taxon>
        <taxon>Candidatus Avisuccinivibrio</taxon>
    </lineage>
</organism>
<name>A0A9D9DDE7_9GAMM</name>
<dbReference type="InterPro" id="IPR011051">
    <property type="entry name" value="RmlC_Cupin_sf"/>
</dbReference>
<accession>A0A9D9DDE7</accession>
<keyword evidence="3" id="KW-0804">Transcription</keyword>
<evidence type="ECO:0000313" key="7">
    <source>
        <dbReference type="Proteomes" id="UP000823631"/>
    </source>
</evidence>
<gene>
    <name evidence="6" type="ORF">IAB19_09155</name>
</gene>
<proteinExistence type="predicted"/>
<evidence type="ECO:0000259" key="5">
    <source>
        <dbReference type="PROSITE" id="PS01124"/>
    </source>
</evidence>
<dbReference type="SMART" id="SM00342">
    <property type="entry name" value="HTH_ARAC"/>
    <property type="match status" value="1"/>
</dbReference>
<dbReference type="InterPro" id="IPR009057">
    <property type="entry name" value="Homeodomain-like_sf"/>
</dbReference>
<dbReference type="InterPro" id="IPR018060">
    <property type="entry name" value="HTH_AraC"/>
</dbReference>
<dbReference type="SUPFAM" id="SSF46689">
    <property type="entry name" value="Homeodomain-like"/>
    <property type="match status" value="1"/>
</dbReference>
<keyword evidence="2" id="KW-0238">DNA-binding</keyword>
<keyword evidence="1" id="KW-0805">Transcription regulation</keyword>
<dbReference type="Proteomes" id="UP000823631">
    <property type="component" value="Unassembled WGS sequence"/>
</dbReference>
<dbReference type="Pfam" id="PF07883">
    <property type="entry name" value="Cupin_2"/>
    <property type="match status" value="1"/>
</dbReference>
<reference evidence="6" key="2">
    <citation type="journal article" date="2021" name="PeerJ">
        <title>Extensive microbial diversity within the chicken gut microbiome revealed by metagenomics and culture.</title>
        <authorList>
            <person name="Gilroy R."/>
            <person name="Ravi A."/>
            <person name="Getino M."/>
            <person name="Pursley I."/>
            <person name="Horton D.L."/>
            <person name="Alikhan N.F."/>
            <person name="Baker D."/>
            <person name="Gharbi K."/>
            <person name="Hall N."/>
            <person name="Watson M."/>
            <person name="Adriaenssens E.M."/>
            <person name="Foster-Nyarko E."/>
            <person name="Jarju S."/>
            <person name="Secka A."/>
            <person name="Antonio M."/>
            <person name="Oren A."/>
            <person name="Chaudhuri R.R."/>
            <person name="La Ragione R."/>
            <person name="Hildebrand F."/>
            <person name="Pallen M.J."/>
        </authorList>
    </citation>
    <scope>NUCLEOTIDE SEQUENCE</scope>
    <source>
        <strain evidence="6">17213</strain>
    </source>
</reference>
<dbReference type="PANTHER" id="PTHR43280">
    <property type="entry name" value="ARAC-FAMILY TRANSCRIPTIONAL REGULATOR"/>
    <property type="match status" value="1"/>
</dbReference>
<dbReference type="InterPro" id="IPR014710">
    <property type="entry name" value="RmlC-like_jellyroll"/>
</dbReference>
<dbReference type="Gene3D" id="2.60.120.10">
    <property type="entry name" value="Jelly Rolls"/>
    <property type="match status" value="1"/>
</dbReference>
<dbReference type="PANTHER" id="PTHR43280:SF2">
    <property type="entry name" value="HTH-TYPE TRANSCRIPTIONAL REGULATOR EXSA"/>
    <property type="match status" value="1"/>
</dbReference>
<evidence type="ECO:0000313" key="6">
    <source>
        <dbReference type="EMBL" id="MBO8416534.1"/>
    </source>
</evidence>
<sequence length="299" mass="34133">MQKILTANNFEVIPLDEFTQVRFYTSVDPGSYVAPHWHDALEMVYLQQGHLRVCSAGAITELTPGRCILINSGTVHSTFCSQPNRAVVFQIPEAFLQHYIPEAALLEFSFADPARTPQEQAQAVEIKQILLKMQKINDERPEGGILEFNSLLFAVLLRLYQGFGHKLLPSEAAEHKGSLKRLRQVLDFVQKNYQRPISLDEIAAVAGFERKYFCRFFKRHMGETFLNYLNKFRLSKIYSDVLYSTESISAILEHHGFVNYKLFRRMFAEQFQTTPSDLRKSRQAQLSSSPPFAAAGAMS</sequence>
<dbReference type="Gene3D" id="1.10.10.60">
    <property type="entry name" value="Homeodomain-like"/>
    <property type="match status" value="2"/>
</dbReference>
<dbReference type="SUPFAM" id="SSF51182">
    <property type="entry name" value="RmlC-like cupins"/>
    <property type="match status" value="1"/>
</dbReference>
<dbReference type="GO" id="GO:0043565">
    <property type="term" value="F:sequence-specific DNA binding"/>
    <property type="evidence" value="ECO:0007669"/>
    <property type="project" value="InterPro"/>
</dbReference>
<dbReference type="InterPro" id="IPR013096">
    <property type="entry name" value="Cupin_2"/>
</dbReference>
<dbReference type="PROSITE" id="PS01124">
    <property type="entry name" value="HTH_ARAC_FAMILY_2"/>
    <property type="match status" value="1"/>
</dbReference>
<dbReference type="CDD" id="cd02208">
    <property type="entry name" value="cupin_RmlC-like"/>
    <property type="match status" value="1"/>
</dbReference>
<feature type="region of interest" description="Disordered" evidence="4">
    <location>
        <begin position="278"/>
        <end position="299"/>
    </location>
</feature>
<dbReference type="EMBL" id="JADINH010000181">
    <property type="protein sequence ID" value="MBO8416534.1"/>
    <property type="molecule type" value="Genomic_DNA"/>
</dbReference>
<evidence type="ECO:0000256" key="3">
    <source>
        <dbReference type="ARBA" id="ARBA00023163"/>
    </source>
</evidence>
<reference evidence="6" key="1">
    <citation type="submission" date="2020-10" db="EMBL/GenBank/DDBJ databases">
        <authorList>
            <person name="Gilroy R."/>
        </authorList>
    </citation>
    <scope>NUCLEOTIDE SEQUENCE</scope>
    <source>
        <strain evidence="6">17213</strain>
    </source>
</reference>
<protein>
    <submittedName>
        <fullName evidence="6">Helix-turn-helix transcriptional regulator</fullName>
    </submittedName>
</protein>
<dbReference type="AlphaFoldDB" id="A0A9D9DDE7"/>
<evidence type="ECO:0000256" key="2">
    <source>
        <dbReference type="ARBA" id="ARBA00023125"/>
    </source>
</evidence>
<dbReference type="Pfam" id="PF12833">
    <property type="entry name" value="HTH_18"/>
    <property type="match status" value="1"/>
</dbReference>
<feature type="domain" description="HTH araC/xylS-type" evidence="5">
    <location>
        <begin position="183"/>
        <end position="281"/>
    </location>
</feature>
<dbReference type="GO" id="GO:0003700">
    <property type="term" value="F:DNA-binding transcription factor activity"/>
    <property type="evidence" value="ECO:0007669"/>
    <property type="project" value="InterPro"/>
</dbReference>